<evidence type="ECO:0008006" key="2">
    <source>
        <dbReference type="Google" id="ProtNLM"/>
    </source>
</evidence>
<gene>
    <name evidence="1" type="ORF">CNLFYP112_01136</name>
</gene>
<dbReference type="InterPro" id="IPR008792">
    <property type="entry name" value="PQQD"/>
</dbReference>
<dbReference type="InterPro" id="IPR041881">
    <property type="entry name" value="PqqD_sf"/>
</dbReference>
<sequence length="121" mass="14573">MGRKKEKKENYLDYVFMKNPAYAWKEKEDGLVCLIIEWKGFYHWLAQKVFHRPKQSEIAMDALGSFVWKQLDGKRDMHEVAELVKQEFGEKADPVYERLIKFVEIMRDNKFVLLKEERKDA</sequence>
<dbReference type="Gene3D" id="1.10.10.1150">
    <property type="entry name" value="Coenzyme PQQ synthesis protein D (PqqD)"/>
    <property type="match status" value="1"/>
</dbReference>
<name>A0A6N2S3R9_9FIRM</name>
<dbReference type="AlphaFoldDB" id="A0A6N2S3R9"/>
<protein>
    <recommendedName>
        <fullName evidence="2">PqqD family protein</fullName>
    </recommendedName>
</protein>
<dbReference type="EMBL" id="CACRTG010000002">
    <property type="protein sequence ID" value="VYS87418.1"/>
    <property type="molecule type" value="Genomic_DNA"/>
</dbReference>
<organism evidence="1">
    <name type="scientific">[Clostridium] nexile</name>
    <dbReference type="NCBI Taxonomy" id="29361"/>
    <lineage>
        <taxon>Bacteria</taxon>
        <taxon>Bacillati</taxon>
        <taxon>Bacillota</taxon>
        <taxon>Clostridia</taxon>
        <taxon>Lachnospirales</taxon>
        <taxon>Lachnospiraceae</taxon>
        <taxon>Tyzzerella</taxon>
    </lineage>
</organism>
<proteinExistence type="predicted"/>
<accession>A0A6N2S3R9</accession>
<reference evidence="1" key="1">
    <citation type="submission" date="2019-11" db="EMBL/GenBank/DDBJ databases">
        <authorList>
            <person name="Feng L."/>
        </authorList>
    </citation>
    <scope>NUCLEOTIDE SEQUENCE</scope>
    <source>
        <strain evidence="1">CnexileLFYP112</strain>
    </source>
</reference>
<dbReference type="Pfam" id="PF05402">
    <property type="entry name" value="PqqD"/>
    <property type="match status" value="1"/>
</dbReference>
<evidence type="ECO:0000313" key="1">
    <source>
        <dbReference type="EMBL" id="VYS87418.1"/>
    </source>
</evidence>